<evidence type="ECO:0000256" key="2">
    <source>
        <dbReference type="ARBA" id="ARBA00022598"/>
    </source>
</evidence>
<dbReference type="EC" id="6.3.4.20" evidence="9"/>
<keyword evidence="4" id="KW-0547">Nucleotide-binding</keyword>
<evidence type="ECO:0000256" key="4">
    <source>
        <dbReference type="ARBA" id="ARBA00022741"/>
    </source>
</evidence>
<dbReference type="GO" id="GO:0046872">
    <property type="term" value="F:metal ion binding"/>
    <property type="evidence" value="ECO:0007669"/>
    <property type="project" value="UniProtKB-KW"/>
</dbReference>
<dbReference type="GeneID" id="79948835"/>
<reference evidence="11" key="1">
    <citation type="submission" date="2022-01" db="EMBL/GenBank/DDBJ databases">
        <title>Complete genome of Methanomicrobium antiquum DSM 21220.</title>
        <authorList>
            <person name="Chen S.-C."/>
            <person name="You Y.-T."/>
            <person name="Zhou Y.-Z."/>
            <person name="Lai M.-C."/>
        </authorList>
    </citation>
    <scope>NUCLEOTIDE SEQUENCE</scope>
    <source>
        <strain evidence="11">DSM 21220</strain>
    </source>
</reference>
<dbReference type="AlphaFoldDB" id="A0AAF0FRV3"/>
<protein>
    <recommendedName>
        <fullName evidence="9">7-cyano-7-deazaguanine synthase</fullName>
        <ecNumber evidence="9">6.3.4.20</ecNumber>
    </recommendedName>
</protein>
<evidence type="ECO:0000313" key="12">
    <source>
        <dbReference type="Proteomes" id="UP001218895"/>
    </source>
</evidence>
<keyword evidence="12" id="KW-1185">Reference proteome</keyword>
<dbReference type="RefSeq" id="WP_278099753.1">
    <property type="nucleotide sequence ID" value="NZ_CP091092.1"/>
</dbReference>
<dbReference type="InterPro" id="IPR018317">
    <property type="entry name" value="QueC"/>
</dbReference>
<dbReference type="PANTHER" id="PTHR42914">
    <property type="entry name" value="7-CYANO-7-DEAZAGUANINE SYNTHASE"/>
    <property type="match status" value="1"/>
</dbReference>
<comment type="catalytic activity">
    <reaction evidence="10">
        <text>7-carboxy-7-carbaguanine + NH4(+) + 2 ATP = 7-cyano-7-carbaguanine + 2 AMP + 2 diphosphate + 2 H(+)</text>
        <dbReference type="Rhea" id="RHEA:27982"/>
        <dbReference type="ChEBI" id="CHEBI:15378"/>
        <dbReference type="ChEBI" id="CHEBI:28938"/>
        <dbReference type="ChEBI" id="CHEBI:30616"/>
        <dbReference type="ChEBI" id="CHEBI:33019"/>
        <dbReference type="ChEBI" id="CHEBI:45075"/>
        <dbReference type="ChEBI" id="CHEBI:61036"/>
        <dbReference type="ChEBI" id="CHEBI:456215"/>
        <dbReference type="EC" id="6.3.4.20"/>
    </reaction>
</comment>
<accession>A0AAF0FRV3</accession>
<proteinExistence type="inferred from homology"/>
<evidence type="ECO:0000313" key="11">
    <source>
        <dbReference type="EMBL" id="WFN36916.1"/>
    </source>
</evidence>
<evidence type="ECO:0000256" key="5">
    <source>
        <dbReference type="ARBA" id="ARBA00022833"/>
    </source>
</evidence>
<keyword evidence="3" id="KW-0479">Metal-binding</keyword>
<dbReference type="EMBL" id="CP091092">
    <property type="protein sequence ID" value="WFN36916.1"/>
    <property type="molecule type" value="Genomic_DNA"/>
</dbReference>
<evidence type="ECO:0000256" key="8">
    <source>
        <dbReference type="ARBA" id="ARBA00037993"/>
    </source>
</evidence>
<dbReference type="Pfam" id="PF06508">
    <property type="entry name" value="QueC"/>
    <property type="match status" value="2"/>
</dbReference>
<keyword evidence="2 11" id="KW-0436">Ligase</keyword>
<dbReference type="GO" id="GO:0016874">
    <property type="term" value="F:ligase activity"/>
    <property type="evidence" value="ECO:0007669"/>
    <property type="project" value="UniProtKB-KW"/>
</dbReference>
<comment type="similarity">
    <text evidence="8">Belongs to the QueC family.</text>
</comment>
<evidence type="ECO:0000256" key="7">
    <source>
        <dbReference type="ARBA" id="ARBA00037768"/>
    </source>
</evidence>
<name>A0AAF0FRV3_9EURY</name>
<dbReference type="GO" id="GO:0005524">
    <property type="term" value="F:ATP binding"/>
    <property type="evidence" value="ECO:0007669"/>
    <property type="project" value="UniProtKB-KW"/>
</dbReference>
<dbReference type="Proteomes" id="UP001218895">
    <property type="component" value="Chromosome"/>
</dbReference>
<evidence type="ECO:0000256" key="10">
    <source>
        <dbReference type="ARBA" id="ARBA00047890"/>
    </source>
</evidence>
<dbReference type="KEGG" id="manq:L1994_00525"/>
<evidence type="ECO:0000256" key="3">
    <source>
        <dbReference type="ARBA" id="ARBA00022723"/>
    </source>
</evidence>
<gene>
    <name evidence="11" type="ORF">L1994_00525</name>
</gene>
<keyword evidence="6" id="KW-0067">ATP-binding</keyword>
<comment type="pathway">
    <text evidence="1">Purine metabolism; 7-cyano-7-deazaguanine biosynthesis.</text>
</comment>
<dbReference type="Gene3D" id="3.40.50.620">
    <property type="entry name" value="HUPs"/>
    <property type="match status" value="1"/>
</dbReference>
<dbReference type="InterPro" id="IPR014729">
    <property type="entry name" value="Rossmann-like_a/b/a_fold"/>
</dbReference>
<dbReference type="PANTHER" id="PTHR42914:SF1">
    <property type="entry name" value="7-CYANO-7-DEAZAGUANINE SYNTHASE"/>
    <property type="match status" value="1"/>
</dbReference>
<evidence type="ECO:0000256" key="9">
    <source>
        <dbReference type="ARBA" id="ARBA00039149"/>
    </source>
</evidence>
<keyword evidence="5" id="KW-0862">Zinc</keyword>
<organism evidence="11 12">
    <name type="scientific">Methanomicrobium antiquum</name>
    <dbReference type="NCBI Taxonomy" id="487686"/>
    <lineage>
        <taxon>Archaea</taxon>
        <taxon>Methanobacteriati</taxon>
        <taxon>Methanobacteriota</taxon>
        <taxon>Stenosarchaea group</taxon>
        <taxon>Methanomicrobia</taxon>
        <taxon>Methanomicrobiales</taxon>
        <taxon>Methanomicrobiaceae</taxon>
        <taxon>Methanomicrobium</taxon>
    </lineage>
</organism>
<evidence type="ECO:0000256" key="6">
    <source>
        <dbReference type="ARBA" id="ARBA00022840"/>
    </source>
</evidence>
<sequence length="195" mass="21977">MYSDEYSSKQVIVLLSGGIDSMACVHYYINKGFNVTGFFVDYGQAAAKNELKCCNQIGSHFNIKIKKANFVHETAFESGEIKGRNCFLIIATLLSFKNFTGLISMGIHSGTSYYDCSIQFVNEIQTIIDGYSNGTVILDIPFLEWNKKLIIEYCNLHKIPLEMTYSCESGGDNPCNKCLSCLDRLNFYENKNFGH</sequence>
<comment type="function">
    <text evidence="7">Catalyzes the ATP-dependent conversion of 7-carboxy-7-deazaguanine (CDG) to 7-cyano-7-deazaguanine (preQ(0)).</text>
</comment>
<dbReference type="SUPFAM" id="SSF52402">
    <property type="entry name" value="Adenine nucleotide alpha hydrolases-like"/>
    <property type="match status" value="1"/>
</dbReference>
<evidence type="ECO:0000256" key="1">
    <source>
        <dbReference type="ARBA" id="ARBA00005061"/>
    </source>
</evidence>